<gene>
    <name evidence="2" type="ORF">RUM43_000340</name>
</gene>
<sequence>MTYPHTHTHTHIRTHPHTQTHRRIVTFGAQRETGKNKESSSNALDFSNNRGAPFFDKAASKNVTALLGKTAYLNCRVKNLGNKTFLNYPTGANVLYGQFRENFEYSAISQKNRIKYETVSGRAECKG</sequence>
<evidence type="ECO:0000313" key="3">
    <source>
        <dbReference type="Proteomes" id="UP001372834"/>
    </source>
</evidence>
<proteinExistence type="predicted"/>
<dbReference type="InterPro" id="IPR013783">
    <property type="entry name" value="Ig-like_fold"/>
</dbReference>
<dbReference type="EMBL" id="JAWJWE010000001">
    <property type="protein sequence ID" value="KAK6644075.1"/>
    <property type="molecule type" value="Genomic_DNA"/>
</dbReference>
<name>A0AAN8SGV8_POLSC</name>
<feature type="region of interest" description="Disordered" evidence="1">
    <location>
        <begin position="1"/>
        <end position="21"/>
    </location>
</feature>
<protein>
    <submittedName>
        <fullName evidence="2">Uncharacterized protein</fullName>
    </submittedName>
</protein>
<evidence type="ECO:0000313" key="2">
    <source>
        <dbReference type="EMBL" id="KAK6644075.1"/>
    </source>
</evidence>
<comment type="caution">
    <text evidence="2">The sequence shown here is derived from an EMBL/GenBank/DDBJ whole genome shotgun (WGS) entry which is preliminary data.</text>
</comment>
<dbReference type="Gene3D" id="2.60.40.10">
    <property type="entry name" value="Immunoglobulins"/>
    <property type="match status" value="1"/>
</dbReference>
<reference evidence="2 3" key="1">
    <citation type="submission" date="2023-10" db="EMBL/GenBank/DDBJ databases">
        <title>Genomes of two closely related lineages of the louse Polyplax serrata with different host specificities.</title>
        <authorList>
            <person name="Martinu J."/>
            <person name="Tarabai H."/>
            <person name="Stefka J."/>
            <person name="Hypsa V."/>
        </authorList>
    </citation>
    <scope>NUCLEOTIDE SEQUENCE [LARGE SCALE GENOMIC DNA]</scope>
    <source>
        <strain evidence="2">HR10_N</strain>
    </source>
</reference>
<dbReference type="AlphaFoldDB" id="A0AAN8SGV8"/>
<dbReference type="Proteomes" id="UP001372834">
    <property type="component" value="Unassembled WGS sequence"/>
</dbReference>
<organism evidence="2 3">
    <name type="scientific">Polyplax serrata</name>
    <name type="common">Common mouse louse</name>
    <dbReference type="NCBI Taxonomy" id="468196"/>
    <lineage>
        <taxon>Eukaryota</taxon>
        <taxon>Metazoa</taxon>
        <taxon>Ecdysozoa</taxon>
        <taxon>Arthropoda</taxon>
        <taxon>Hexapoda</taxon>
        <taxon>Insecta</taxon>
        <taxon>Pterygota</taxon>
        <taxon>Neoptera</taxon>
        <taxon>Paraneoptera</taxon>
        <taxon>Psocodea</taxon>
        <taxon>Troctomorpha</taxon>
        <taxon>Phthiraptera</taxon>
        <taxon>Anoplura</taxon>
        <taxon>Polyplacidae</taxon>
        <taxon>Polyplax</taxon>
    </lineage>
</organism>
<evidence type="ECO:0000256" key="1">
    <source>
        <dbReference type="SAM" id="MobiDB-lite"/>
    </source>
</evidence>
<accession>A0AAN8SGV8</accession>